<dbReference type="OrthoDB" id="9178145at2"/>
<evidence type="ECO:0000313" key="1">
    <source>
        <dbReference type="EMBL" id="RXT54335.1"/>
    </source>
</evidence>
<dbReference type="EMBL" id="MZXW01000004">
    <property type="protein sequence ID" value="RXT54335.1"/>
    <property type="molecule type" value="Genomic_DNA"/>
</dbReference>
<accession>A0A4Q1VNP6</accession>
<dbReference type="GO" id="GO:0009295">
    <property type="term" value="C:nucleoid"/>
    <property type="evidence" value="ECO:0007669"/>
    <property type="project" value="InterPro"/>
</dbReference>
<sequence length="348" mass="38795">MSFLSDTDLESLRIEQSVFHIVGPGEEYFQLLTAFDAGRHAPFFLGRVKSVNGGNRYEFLQDAPVRKQLARISRDKTTFQEESEKLATAFNGAHGGSTAVGAFLIFVLSCTSGRLFALLKFEDEKVLSYDYEVGGRSGKPKPTFGEIERTFVQNRNALQKAALIRLGKERDEICVVDRQNPQRPAAYFEQFLLARRQRTEEELTKTIIDVTRNVAQKHKAMLPPEAMKNLAQRLYDASQSGGSVDGENAENWLKSIFGPLPDDSPVVKDFKAGLKREGMTGESFVLQKNAIQAPKNRRVETASGIKLTIPVGLTSSVVLVNRDKGEIIIKDQITLDDYELNTSGRSRS</sequence>
<dbReference type="InterPro" id="IPR007358">
    <property type="entry name" value="Nucleoid_associated_NdpA"/>
</dbReference>
<protein>
    <recommendedName>
        <fullName evidence="3">Nucleoid-associated protein</fullName>
    </recommendedName>
</protein>
<reference evidence="1 2" key="1">
    <citation type="submission" date="2017-03" db="EMBL/GenBank/DDBJ databases">
        <authorList>
            <person name="Safronova V.I."/>
            <person name="Sazanova A.L."/>
            <person name="Chirak E.R."/>
        </authorList>
    </citation>
    <scope>NUCLEOTIDE SEQUENCE [LARGE SCALE GENOMIC DNA]</scope>
    <source>
        <strain evidence="1 2">Opo-243</strain>
    </source>
</reference>
<comment type="caution">
    <text evidence="1">The sequence shown here is derived from an EMBL/GenBank/DDBJ whole genome shotgun (WGS) entry which is preliminary data.</text>
</comment>
<organism evidence="1 2">
    <name type="scientific">Bradyrhizobium betae</name>
    <dbReference type="NCBI Taxonomy" id="244734"/>
    <lineage>
        <taxon>Bacteria</taxon>
        <taxon>Pseudomonadati</taxon>
        <taxon>Pseudomonadota</taxon>
        <taxon>Alphaproteobacteria</taxon>
        <taxon>Hyphomicrobiales</taxon>
        <taxon>Nitrobacteraceae</taxon>
        <taxon>Bradyrhizobium</taxon>
    </lineage>
</organism>
<dbReference type="Pfam" id="PF04245">
    <property type="entry name" value="NA37"/>
    <property type="match status" value="1"/>
</dbReference>
<dbReference type="AlphaFoldDB" id="A0A4Q1VNP6"/>
<evidence type="ECO:0000313" key="2">
    <source>
        <dbReference type="Proteomes" id="UP000290819"/>
    </source>
</evidence>
<name>A0A4Q1VNP6_9BRAD</name>
<evidence type="ECO:0008006" key="3">
    <source>
        <dbReference type="Google" id="ProtNLM"/>
    </source>
</evidence>
<proteinExistence type="predicted"/>
<keyword evidence="2" id="KW-1185">Reference proteome</keyword>
<dbReference type="RefSeq" id="WP_129267486.1">
    <property type="nucleotide sequence ID" value="NZ_MZXW01000004.1"/>
</dbReference>
<gene>
    <name evidence="1" type="ORF">B5V03_01415</name>
</gene>
<dbReference type="Proteomes" id="UP000290819">
    <property type="component" value="Unassembled WGS sequence"/>
</dbReference>